<evidence type="ECO:0000256" key="9">
    <source>
        <dbReference type="SAM" id="MobiDB-lite"/>
    </source>
</evidence>
<dbReference type="EMBL" id="JABXBU010000003">
    <property type="protein sequence ID" value="KAF8792664.1"/>
    <property type="molecule type" value="Genomic_DNA"/>
</dbReference>
<feature type="domain" description="C2H2-type" evidence="10">
    <location>
        <begin position="2"/>
        <end position="29"/>
    </location>
</feature>
<feature type="domain" description="C2H2-type" evidence="10">
    <location>
        <begin position="86"/>
        <end position="113"/>
    </location>
</feature>
<dbReference type="Pfam" id="PF22110">
    <property type="entry name" value="TFIIIA_zf-C2H2"/>
    <property type="match status" value="1"/>
</dbReference>
<evidence type="ECO:0000256" key="3">
    <source>
        <dbReference type="ARBA" id="ARBA00022737"/>
    </source>
</evidence>
<evidence type="ECO:0000256" key="8">
    <source>
        <dbReference type="PROSITE-ProRule" id="PRU00042"/>
    </source>
</evidence>
<comment type="caution">
    <text evidence="11">The sequence shown here is derived from an EMBL/GenBank/DDBJ whole genome shotgun (WGS) entry which is preliminary data.</text>
</comment>
<dbReference type="PANTHER" id="PTHR46179:SF20">
    <property type="entry name" value="TRANSCRIPTION FACTOR 3A PROTEIN-RELATED"/>
    <property type="match status" value="1"/>
</dbReference>
<evidence type="ECO:0000256" key="7">
    <source>
        <dbReference type="ARBA" id="ARBA00023242"/>
    </source>
</evidence>
<keyword evidence="7" id="KW-0539">Nucleus</keyword>
<sequence>MILCTQCGKEFNKHNTLQKHELRHSGQLPHKCSFEDCQKAFLTPSKLKRHMKVHEGYPCKISDCDKVFGKWTLYVQHVRDCHRPEIKCKVCDKVFSTSFGLKLHAPLHDESRLVYPCQVPNCSRYYFAERNLKWHMRKYHAKRPFMCDKENCHRAFKTEADLAEHVLYHGKKKPRKKKNKPKKPKPSLAAILSGYAEVEQMNEKSKEILTEEKAESNISACFSKVNLISLESDRTKISSVDSLESNQSSINEENNSCIFTNKEDANCIKSPVPNSFESSQLSILKNMNTSLPSGSNNSCATELEVARLISKENFLEMNQSTTAEVLDFISSKNIIPVACEVENSLNEVEVTESIIQEYTTIEVVNGENLSQLVSVPVIKIGDEHWNRNAMIDSQHGPAINSEIIYAYGFMRINLQELKPDDKPRD</sequence>
<dbReference type="AlphaFoldDB" id="A0A8T0FNA1"/>
<keyword evidence="6" id="KW-0694">RNA-binding</keyword>
<feature type="domain" description="C2H2-type" evidence="10">
    <location>
        <begin position="145"/>
        <end position="174"/>
    </location>
</feature>
<keyword evidence="12" id="KW-1185">Reference proteome</keyword>
<dbReference type="Proteomes" id="UP000807504">
    <property type="component" value="Unassembled WGS sequence"/>
</dbReference>
<evidence type="ECO:0000256" key="4">
    <source>
        <dbReference type="ARBA" id="ARBA00022771"/>
    </source>
</evidence>
<feature type="region of interest" description="Disordered" evidence="9">
    <location>
        <begin position="167"/>
        <end position="186"/>
    </location>
</feature>
<keyword evidence="3" id="KW-0677">Repeat</keyword>
<comment type="subcellular location">
    <subcellularLocation>
        <location evidence="1">Nucleus</location>
    </subcellularLocation>
</comment>
<dbReference type="GO" id="GO:0003723">
    <property type="term" value="F:RNA binding"/>
    <property type="evidence" value="ECO:0007669"/>
    <property type="project" value="UniProtKB-KW"/>
</dbReference>
<feature type="compositionally biased region" description="Basic residues" evidence="9">
    <location>
        <begin position="168"/>
        <end position="185"/>
    </location>
</feature>
<dbReference type="PROSITE" id="PS00028">
    <property type="entry name" value="ZINC_FINGER_C2H2_1"/>
    <property type="match status" value="6"/>
</dbReference>
<dbReference type="InterPro" id="IPR013087">
    <property type="entry name" value="Znf_C2H2_type"/>
</dbReference>
<feature type="domain" description="C2H2-type" evidence="10">
    <location>
        <begin position="115"/>
        <end position="144"/>
    </location>
</feature>
<evidence type="ECO:0000256" key="2">
    <source>
        <dbReference type="ARBA" id="ARBA00022723"/>
    </source>
</evidence>
<evidence type="ECO:0000256" key="5">
    <source>
        <dbReference type="ARBA" id="ARBA00022833"/>
    </source>
</evidence>
<dbReference type="InterPro" id="IPR051061">
    <property type="entry name" value="Zinc_finger_trans_reg"/>
</dbReference>
<dbReference type="Gene3D" id="3.30.160.60">
    <property type="entry name" value="Classic Zinc Finger"/>
    <property type="match status" value="3"/>
</dbReference>
<keyword evidence="5" id="KW-0862">Zinc</keyword>
<accession>A0A8T0FNA1</accession>
<gene>
    <name evidence="11" type="ORF">HNY73_004235</name>
</gene>
<reference evidence="11" key="1">
    <citation type="journal article" date="2020" name="bioRxiv">
        <title>Chromosome-level reference genome of the European wasp spider Argiope bruennichi: a resource for studies on range expansion and evolutionary adaptation.</title>
        <authorList>
            <person name="Sheffer M.M."/>
            <person name="Hoppe A."/>
            <person name="Krehenwinkel H."/>
            <person name="Uhl G."/>
            <person name="Kuss A.W."/>
            <person name="Jensen L."/>
            <person name="Jensen C."/>
            <person name="Gillespie R.G."/>
            <person name="Hoff K.J."/>
            <person name="Prost S."/>
        </authorList>
    </citation>
    <scope>NUCLEOTIDE SEQUENCE</scope>
</reference>
<protein>
    <submittedName>
        <fullName evidence="11">Transcription factor IIIA like protein</fullName>
    </submittedName>
</protein>
<evidence type="ECO:0000256" key="1">
    <source>
        <dbReference type="ARBA" id="ARBA00004123"/>
    </source>
</evidence>
<organism evidence="11 12">
    <name type="scientific">Argiope bruennichi</name>
    <name type="common">Wasp spider</name>
    <name type="synonym">Aranea bruennichi</name>
    <dbReference type="NCBI Taxonomy" id="94029"/>
    <lineage>
        <taxon>Eukaryota</taxon>
        <taxon>Metazoa</taxon>
        <taxon>Ecdysozoa</taxon>
        <taxon>Arthropoda</taxon>
        <taxon>Chelicerata</taxon>
        <taxon>Arachnida</taxon>
        <taxon>Araneae</taxon>
        <taxon>Araneomorphae</taxon>
        <taxon>Entelegynae</taxon>
        <taxon>Araneoidea</taxon>
        <taxon>Araneidae</taxon>
        <taxon>Argiope</taxon>
    </lineage>
</organism>
<evidence type="ECO:0000313" key="12">
    <source>
        <dbReference type="Proteomes" id="UP000807504"/>
    </source>
</evidence>
<dbReference type="SUPFAM" id="SSF57667">
    <property type="entry name" value="beta-beta-alpha zinc fingers"/>
    <property type="match status" value="3"/>
</dbReference>
<evidence type="ECO:0000259" key="10">
    <source>
        <dbReference type="PROSITE" id="PS50157"/>
    </source>
</evidence>
<dbReference type="InterPro" id="IPR036236">
    <property type="entry name" value="Znf_C2H2_sf"/>
</dbReference>
<keyword evidence="2" id="KW-0479">Metal-binding</keyword>
<feature type="domain" description="C2H2-type" evidence="10">
    <location>
        <begin position="57"/>
        <end position="87"/>
    </location>
</feature>
<dbReference type="SMART" id="SM00355">
    <property type="entry name" value="ZnF_C2H2"/>
    <property type="match status" value="6"/>
</dbReference>
<dbReference type="PROSITE" id="PS50157">
    <property type="entry name" value="ZINC_FINGER_C2H2_2"/>
    <property type="match status" value="6"/>
</dbReference>
<dbReference type="FunFam" id="3.30.160.60:FF:001102">
    <property type="entry name" value="Transcription factor IIIA"/>
    <property type="match status" value="1"/>
</dbReference>
<evidence type="ECO:0000313" key="11">
    <source>
        <dbReference type="EMBL" id="KAF8792664.1"/>
    </source>
</evidence>
<keyword evidence="4 8" id="KW-0863">Zinc-finger</keyword>
<dbReference type="InterPro" id="IPR054599">
    <property type="entry name" value="TFIIIA_Zfn-C2H2"/>
</dbReference>
<dbReference type="GO" id="GO:0005634">
    <property type="term" value="C:nucleus"/>
    <property type="evidence" value="ECO:0007669"/>
    <property type="project" value="UniProtKB-SubCell"/>
</dbReference>
<dbReference type="PANTHER" id="PTHR46179">
    <property type="entry name" value="ZINC FINGER PROTEIN"/>
    <property type="match status" value="1"/>
</dbReference>
<reference evidence="11" key="2">
    <citation type="submission" date="2020-06" db="EMBL/GenBank/DDBJ databases">
        <authorList>
            <person name="Sheffer M."/>
        </authorList>
    </citation>
    <scope>NUCLEOTIDE SEQUENCE</scope>
</reference>
<proteinExistence type="predicted"/>
<feature type="domain" description="C2H2-type" evidence="10">
    <location>
        <begin position="30"/>
        <end position="56"/>
    </location>
</feature>
<dbReference type="GO" id="GO:0008270">
    <property type="term" value="F:zinc ion binding"/>
    <property type="evidence" value="ECO:0007669"/>
    <property type="project" value="UniProtKB-KW"/>
</dbReference>
<name>A0A8T0FNA1_ARGBR</name>
<evidence type="ECO:0000256" key="6">
    <source>
        <dbReference type="ARBA" id="ARBA00022884"/>
    </source>
</evidence>
<dbReference type="Pfam" id="PF00096">
    <property type="entry name" value="zf-C2H2"/>
    <property type="match status" value="1"/>
</dbReference>